<sequence>MLTAYIKAVNITADKWYRLFELYLQMISLSSPLEETGSRKRQLKVTSWNYSIWLSLRYQAQYLARSSMSQKMLFFYCKSRCPAMRSYWHCKVIVPNMDSQCPILCYLGENFDHIRRNWLLWFLLAASRHLSLFHGEQHISDLRRALSSDDISLRRTGKLQHNFQFPGIIMLCDMHMASKHVRGAITIVRDSGGIDALGLSEIVRCAYLMDSLCSN</sequence>
<evidence type="ECO:0000313" key="1">
    <source>
        <dbReference type="EMBL" id="KAK1470501.1"/>
    </source>
</evidence>
<accession>A0AAI9V4A9</accession>
<reference evidence="1" key="1">
    <citation type="submission" date="2016-11" db="EMBL/GenBank/DDBJ databases">
        <title>The genome sequence of Colletotrichum cuscutae.</title>
        <authorList>
            <person name="Baroncelli R."/>
        </authorList>
    </citation>
    <scope>NUCLEOTIDE SEQUENCE</scope>
    <source>
        <strain evidence="1">IMI 304802</strain>
    </source>
</reference>
<comment type="caution">
    <text evidence="1">The sequence shown here is derived from an EMBL/GenBank/DDBJ whole genome shotgun (WGS) entry which is preliminary data.</text>
</comment>
<dbReference type="EMBL" id="MPDP01000224">
    <property type="protein sequence ID" value="KAK1470501.1"/>
    <property type="molecule type" value="Genomic_DNA"/>
</dbReference>
<proteinExistence type="predicted"/>
<organism evidence="1 2">
    <name type="scientific">Colletotrichum cuscutae</name>
    <dbReference type="NCBI Taxonomy" id="1209917"/>
    <lineage>
        <taxon>Eukaryota</taxon>
        <taxon>Fungi</taxon>
        <taxon>Dikarya</taxon>
        <taxon>Ascomycota</taxon>
        <taxon>Pezizomycotina</taxon>
        <taxon>Sordariomycetes</taxon>
        <taxon>Hypocreomycetidae</taxon>
        <taxon>Glomerellales</taxon>
        <taxon>Glomerellaceae</taxon>
        <taxon>Colletotrichum</taxon>
        <taxon>Colletotrichum acutatum species complex</taxon>
    </lineage>
</organism>
<dbReference type="AlphaFoldDB" id="A0AAI9V4A9"/>
<dbReference type="Proteomes" id="UP001239213">
    <property type="component" value="Unassembled WGS sequence"/>
</dbReference>
<protein>
    <submittedName>
        <fullName evidence="1">Uncharacterized protein</fullName>
    </submittedName>
</protein>
<evidence type="ECO:0000313" key="2">
    <source>
        <dbReference type="Proteomes" id="UP001239213"/>
    </source>
</evidence>
<name>A0AAI9V4A9_9PEZI</name>
<gene>
    <name evidence="1" type="ORF">CCUS01_06266</name>
</gene>
<keyword evidence="2" id="KW-1185">Reference proteome</keyword>